<dbReference type="Proteomes" id="UP000694904">
    <property type="component" value="Chromosome 4"/>
</dbReference>
<evidence type="ECO:0000256" key="1">
    <source>
        <dbReference type="SAM" id="SignalP"/>
    </source>
</evidence>
<proteinExistence type="predicted"/>
<dbReference type="InterPro" id="IPR006616">
    <property type="entry name" value="DM9_repeat"/>
</dbReference>
<keyword evidence="2" id="KW-1185">Reference proteome</keyword>
<reference evidence="3" key="3">
    <citation type="submission" date="2025-08" db="UniProtKB">
        <authorList>
            <consortium name="RefSeq"/>
        </authorList>
    </citation>
    <scope>IDENTIFICATION</scope>
    <source>
        <tissue evidence="3">Whole organism</tissue>
    </source>
</reference>
<feature type="signal peptide" evidence="1">
    <location>
        <begin position="1"/>
        <end position="18"/>
    </location>
</feature>
<evidence type="ECO:0000313" key="3">
    <source>
        <dbReference type="RefSeq" id="XP_017862180.1"/>
    </source>
</evidence>
<protein>
    <submittedName>
        <fullName evidence="3">Uncharacterized protein LOC108613314</fullName>
    </submittedName>
</protein>
<feature type="chain" id="PRO_5046764601" evidence="1">
    <location>
        <begin position="19"/>
        <end position="181"/>
    </location>
</feature>
<dbReference type="PANTHER" id="PTHR31649:SF10">
    <property type="entry name" value="IP19903P-RELATED"/>
    <property type="match status" value="1"/>
</dbReference>
<organism evidence="2 3">
    <name type="scientific">Drosophila arizonae</name>
    <name type="common">Fruit fly</name>
    <dbReference type="NCBI Taxonomy" id="7263"/>
    <lineage>
        <taxon>Eukaryota</taxon>
        <taxon>Metazoa</taxon>
        <taxon>Ecdysozoa</taxon>
        <taxon>Arthropoda</taxon>
        <taxon>Hexapoda</taxon>
        <taxon>Insecta</taxon>
        <taxon>Pterygota</taxon>
        <taxon>Neoptera</taxon>
        <taxon>Endopterygota</taxon>
        <taxon>Diptera</taxon>
        <taxon>Brachycera</taxon>
        <taxon>Muscomorpha</taxon>
        <taxon>Ephydroidea</taxon>
        <taxon>Drosophilidae</taxon>
        <taxon>Drosophila</taxon>
    </lineage>
</organism>
<accession>A0ABM1P4P4</accession>
<reference evidence="2" key="2">
    <citation type="journal article" date="2016" name="G3 (Bethesda)">
        <title>Genome Evolution in Three Species of Cactophilic Drosophila.</title>
        <authorList>
            <person name="Sanchez-Flores A."/>
            <person name="Penazola F."/>
            <person name="Carpinteyro-Ponce J."/>
            <person name="Nazario-Yepiz N."/>
            <person name="Abreu-Goodger C."/>
            <person name="Machado C.A."/>
            <person name="Markow T.A."/>
        </authorList>
    </citation>
    <scope>NUCLEOTIDE SEQUENCE [LARGE SCALE GENOMIC DNA]</scope>
</reference>
<dbReference type="GeneID" id="108613314"/>
<dbReference type="RefSeq" id="XP_017862180.1">
    <property type="nucleotide sequence ID" value="XM_018006691.1"/>
</dbReference>
<keyword evidence="1" id="KW-0732">Signal</keyword>
<dbReference type="SMART" id="SM00696">
    <property type="entry name" value="DM9"/>
    <property type="match status" value="2"/>
</dbReference>
<dbReference type="PANTHER" id="PTHR31649">
    <property type="entry name" value="AGAP009604-PA"/>
    <property type="match status" value="1"/>
</dbReference>
<evidence type="ECO:0000313" key="2">
    <source>
        <dbReference type="Proteomes" id="UP000694904"/>
    </source>
</evidence>
<dbReference type="Pfam" id="PF11901">
    <property type="entry name" value="DM9"/>
    <property type="match status" value="1"/>
</dbReference>
<reference evidence="2" key="1">
    <citation type="journal article" date="1997" name="Nucleic Acids Res.">
        <title>tRNAscan-SE: a program for improved detection of transfer RNA genes in genomic sequence.</title>
        <authorList>
            <person name="Lowe T.M."/>
            <person name="Eddy S.R."/>
        </authorList>
    </citation>
    <scope>NUCLEOTIDE SEQUENCE [LARGE SCALE GENOMIC DNA]</scope>
</reference>
<sequence length="181" mass="20239">MFKVICLLVAGLFAVALAAPYTYDTEHNWIKGNLSIPLTSDVIVGGFDPYGYRTYIGRVAYGTNVLPARVVAETGYAYFNTDKLSNKLVDYQLLTSSPSFDYEWIHSFDGNYEKGAVSVGTTHWNERVFICRARSDGGLLMGTLFLSQKYCIIKNEDLPLRQFDKYEILVAKSKANSTSNA</sequence>
<name>A0ABM1P4P4_DROAR</name>
<gene>
    <name evidence="3" type="primary">LOC108613314</name>
</gene>